<dbReference type="GO" id="GO:0016757">
    <property type="term" value="F:glycosyltransferase activity"/>
    <property type="evidence" value="ECO:0007669"/>
    <property type="project" value="UniProtKB-ARBA"/>
</dbReference>
<dbReference type="InterPro" id="IPR011613">
    <property type="entry name" value="GH15-like"/>
</dbReference>
<dbReference type="Proteomes" id="UP000662904">
    <property type="component" value="Chromosome"/>
</dbReference>
<evidence type="ECO:0000256" key="1">
    <source>
        <dbReference type="ARBA" id="ARBA00006188"/>
    </source>
</evidence>
<dbReference type="NCBIfam" id="TIGR01535">
    <property type="entry name" value="glucan_glucosid"/>
    <property type="match status" value="1"/>
</dbReference>
<comment type="similarity">
    <text evidence="1">Belongs to the glycosyl hydrolase 15 family.</text>
</comment>
<keyword evidence="8" id="KW-1185">Reference proteome</keyword>
<reference evidence="7" key="1">
    <citation type="submission" date="2020-07" db="EMBL/GenBank/DDBJ databases">
        <title>Koleobacter methoxysyntrophicus gen. nov., sp. nov., a novel anaerobic bacterium isolated from deep subsurface oil field and proposal of Koleobacterales ord. nov. in the phylum Firmicutes.</title>
        <authorList>
            <person name="Sakamoto S."/>
            <person name="Tamaki H."/>
        </authorList>
    </citation>
    <scope>NUCLEOTIDE SEQUENCE</scope>
    <source>
        <strain evidence="7">NRmbB1</strain>
    </source>
</reference>
<dbReference type="InterPro" id="IPR015220">
    <property type="entry name" value="Glucodextranase_N"/>
</dbReference>
<feature type="domain" description="GH15-like" evidence="5">
    <location>
        <begin position="287"/>
        <end position="351"/>
    </location>
</feature>
<dbReference type="GO" id="GO:0005975">
    <property type="term" value="P:carbohydrate metabolic process"/>
    <property type="evidence" value="ECO:0007669"/>
    <property type="project" value="InterPro"/>
</dbReference>
<evidence type="ECO:0000313" key="7">
    <source>
        <dbReference type="EMBL" id="QSQ10343.1"/>
    </source>
</evidence>
<dbReference type="RefSeq" id="WP_206707652.1">
    <property type="nucleotide sequence ID" value="NZ_CP059066.1"/>
</dbReference>
<dbReference type="InterPro" id="IPR011013">
    <property type="entry name" value="Gal_mutarotase_sf_dom"/>
</dbReference>
<accession>A0A8A0RQ20</accession>
<proteinExistence type="inferred from homology"/>
<dbReference type="Gene3D" id="2.70.98.10">
    <property type="match status" value="1"/>
</dbReference>
<evidence type="ECO:0000313" key="8">
    <source>
        <dbReference type="Proteomes" id="UP000662904"/>
    </source>
</evidence>
<feature type="domain" description="GH15-like" evidence="5">
    <location>
        <begin position="366"/>
        <end position="654"/>
    </location>
</feature>
<dbReference type="InterPro" id="IPR006425">
    <property type="entry name" value="Glucoamylase_bac"/>
</dbReference>
<gene>
    <name evidence="7" type="primary">cga</name>
    <name evidence="7" type="ORF">H0A61_02748</name>
</gene>
<dbReference type="KEGG" id="kme:H0A61_02748"/>
<keyword evidence="3 7" id="KW-0326">Glycosidase</keyword>
<feature type="domain" description="Glucodextranase N-terminal" evidence="6">
    <location>
        <begin position="12"/>
        <end position="275"/>
    </location>
</feature>
<dbReference type="EMBL" id="CP059066">
    <property type="protein sequence ID" value="QSQ10343.1"/>
    <property type="molecule type" value="Genomic_DNA"/>
</dbReference>
<dbReference type="EC" id="3.2.1.3" evidence="7"/>
<organism evidence="7 8">
    <name type="scientific">Koleobacter methoxysyntrophicus</name>
    <dbReference type="NCBI Taxonomy" id="2751313"/>
    <lineage>
        <taxon>Bacteria</taxon>
        <taxon>Bacillati</taxon>
        <taxon>Bacillota</taxon>
        <taxon>Clostridia</taxon>
        <taxon>Koleobacterales</taxon>
        <taxon>Koleobacteraceae</taxon>
        <taxon>Koleobacter</taxon>
    </lineage>
</organism>
<dbReference type="GO" id="GO:0030246">
    <property type="term" value="F:carbohydrate binding"/>
    <property type="evidence" value="ECO:0007669"/>
    <property type="project" value="InterPro"/>
</dbReference>
<evidence type="ECO:0000259" key="6">
    <source>
        <dbReference type="Pfam" id="PF09137"/>
    </source>
</evidence>
<sequence>MFRIRKQIGGEAFCGPGCPPTWATAKKVGFGTSYKPYSKVWFTLADGAVTEVYYPTLDTANTKILQFLITDGKTFVDREDLDTEHKVELVHPKALAFRLINTDKEKKYRIKKTVITDTKRDSLAIKVKFEALLGKLEDYRLYIYYDPHIDNGGWGDTGYYTNYRGKDVLIAYDHNIYSALVTSIPWSAYSTGYYGVNDGYLDLKENKNMFFQFDIAYDGNIIQTAELDMRATNEFVLILSFGRNELEALNTAMATLERDFPLLEKRYIGEWKDFCNGLNDLNGNATPLYYVSMMVLKALEDKTYRGAMIASPSVPWGEAASDDNKAGYHLVWSRDLYHTAMAFLAAGHYSAPNRSLDYLDRIQQKEDGSFPQNSWLNGHPFWNSVQMDEVADPIILAWRMGRIDLFYSMVVPAADYILKNGPKTPQERWEENGGYSPSSIAAQIAGLVCASEIAREKGDIERAKKYLEVADEWQAKIDEWCFTETGFHGDGKYYIRIAPNGRPNRGDLITLSNGAGTFDQREIVDVSFLEMVRLGVKPPDDSKIRLTLAVVDKEIKRMTLKGPCWYRYNHDGYGETEDGKPYCGIGKGRLWPIFTGERGHYELALGNQIDEYLKAMENFANQGYMLPEQVFEETGEPTGAATPLAWSHAEYVRLLVSKHMGYVVDTPKCVYNRYVLGKKNRKAITITT</sequence>
<evidence type="ECO:0000256" key="3">
    <source>
        <dbReference type="ARBA" id="ARBA00023295"/>
    </source>
</evidence>
<evidence type="ECO:0000259" key="5">
    <source>
        <dbReference type="Pfam" id="PF00723"/>
    </source>
</evidence>
<dbReference type="InterPro" id="IPR014718">
    <property type="entry name" value="GH-type_carb-bd"/>
</dbReference>
<evidence type="ECO:0000256" key="4">
    <source>
        <dbReference type="SAM" id="Coils"/>
    </source>
</evidence>
<name>A0A8A0RQ20_9FIRM</name>
<evidence type="ECO:0000256" key="2">
    <source>
        <dbReference type="ARBA" id="ARBA00022801"/>
    </source>
</evidence>
<dbReference type="PANTHER" id="PTHR31616:SF0">
    <property type="entry name" value="GLUCAN 1,4-ALPHA-GLUCOSIDASE"/>
    <property type="match status" value="1"/>
</dbReference>
<feature type="coiled-coil region" evidence="4">
    <location>
        <begin position="239"/>
        <end position="266"/>
    </location>
</feature>
<dbReference type="GO" id="GO:0004339">
    <property type="term" value="F:glucan 1,4-alpha-glucosidase activity"/>
    <property type="evidence" value="ECO:0007669"/>
    <property type="project" value="UniProtKB-EC"/>
</dbReference>
<dbReference type="SUPFAM" id="SSF74650">
    <property type="entry name" value="Galactose mutarotase-like"/>
    <property type="match status" value="1"/>
</dbReference>
<dbReference type="PROSITE" id="PS00820">
    <property type="entry name" value="GLUCOAMYLASE"/>
    <property type="match status" value="1"/>
</dbReference>
<keyword evidence="2 7" id="KW-0378">Hydrolase</keyword>
<dbReference type="InterPro" id="IPR008928">
    <property type="entry name" value="6-hairpin_glycosidase_sf"/>
</dbReference>
<dbReference type="InterPro" id="IPR046966">
    <property type="entry name" value="Glucoamylase_active_site"/>
</dbReference>
<dbReference type="AlphaFoldDB" id="A0A8A0RQ20"/>
<protein>
    <submittedName>
        <fullName evidence="7">Glucoamylase</fullName>
        <ecNumber evidence="7">3.2.1.3</ecNumber>
    </submittedName>
</protein>
<dbReference type="Pfam" id="PF09137">
    <property type="entry name" value="Glucodextran_N"/>
    <property type="match status" value="1"/>
</dbReference>
<dbReference type="InterPro" id="IPR012341">
    <property type="entry name" value="6hp_glycosidase-like_sf"/>
</dbReference>
<dbReference type="Gene3D" id="1.50.10.10">
    <property type="match status" value="1"/>
</dbReference>
<dbReference type="SUPFAM" id="SSF48208">
    <property type="entry name" value="Six-hairpin glycosidases"/>
    <property type="match status" value="1"/>
</dbReference>
<dbReference type="Pfam" id="PF00723">
    <property type="entry name" value="Glyco_hydro_15"/>
    <property type="match status" value="2"/>
</dbReference>
<dbReference type="CDD" id="cd07430">
    <property type="entry name" value="GH15_N"/>
    <property type="match status" value="1"/>
</dbReference>
<dbReference type="PANTHER" id="PTHR31616">
    <property type="entry name" value="TREHALASE"/>
    <property type="match status" value="1"/>
</dbReference>
<keyword evidence="4" id="KW-0175">Coiled coil</keyword>